<sequence>MRRPSANGSRPVEINNLPNDLRDADRSHAPRGNPAQDAPRQRRRGASGEAFPRGAWERSSDLTRAADQSAKRQVVLPLLSSSTTPMAVS</sequence>
<evidence type="ECO:0000313" key="2">
    <source>
        <dbReference type="EMBL" id="HEF24205.1"/>
    </source>
</evidence>
<protein>
    <recommendedName>
        <fullName evidence="3">DUF1534 domain-containing protein</fullName>
    </recommendedName>
</protein>
<accession>A0A7C1WP40</accession>
<evidence type="ECO:0000256" key="1">
    <source>
        <dbReference type="SAM" id="MobiDB-lite"/>
    </source>
</evidence>
<feature type="region of interest" description="Disordered" evidence="1">
    <location>
        <begin position="1"/>
        <end position="73"/>
    </location>
</feature>
<evidence type="ECO:0008006" key="3">
    <source>
        <dbReference type="Google" id="ProtNLM"/>
    </source>
</evidence>
<reference evidence="2" key="1">
    <citation type="journal article" date="2020" name="mSystems">
        <title>Genome- and Community-Level Interaction Insights into Carbon Utilization and Element Cycling Functions of Hydrothermarchaeota in Hydrothermal Sediment.</title>
        <authorList>
            <person name="Zhou Z."/>
            <person name="Liu Y."/>
            <person name="Xu W."/>
            <person name="Pan J."/>
            <person name="Luo Z.H."/>
            <person name="Li M."/>
        </authorList>
    </citation>
    <scope>NUCLEOTIDE SEQUENCE [LARGE SCALE GENOMIC DNA]</scope>
    <source>
        <strain evidence="2">SpSt-200</strain>
    </source>
</reference>
<organism evidence="2">
    <name type="scientific">Pseudomonas graminis</name>
    <dbReference type="NCBI Taxonomy" id="158627"/>
    <lineage>
        <taxon>Bacteria</taxon>
        <taxon>Pseudomonadati</taxon>
        <taxon>Pseudomonadota</taxon>
        <taxon>Gammaproteobacteria</taxon>
        <taxon>Pseudomonadales</taxon>
        <taxon>Pseudomonadaceae</taxon>
        <taxon>Pseudomonas</taxon>
    </lineage>
</organism>
<name>A0A7C1WP40_9PSED</name>
<proteinExistence type="predicted"/>
<dbReference type="EMBL" id="DSIN01000002">
    <property type="protein sequence ID" value="HEF24205.1"/>
    <property type="molecule type" value="Genomic_DNA"/>
</dbReference>
<gene>
    <name evidence="2" type="ORF">ENP23_00290</name>
</gene>
<dbReference type="AlphaFoldDB" id="A0A7C1WP40"/>
<comment type="caution">
    <text evidence="2">The sequence shown here is derived from an EMBL/GenBank/DDBJ whole genome shotgun (WGS) entry which is preliminary data.</text>
</comment>